<gene>
    <name evidence="2" type="ORF">AWB80_02638</name>
</gene>
<protein>
    <submittedName>
        <fullName evidence="2">Uncharacterized protein</fullName>
    </submittedName>
</protein>
<evidence type="ECO:0000256" key="1">
    <source>
        <dbReference type="SAM" id="MobiDB-lite"/>
    </source>
</evidence>
<feature type="region of interest" description="Disordered" evidence="1">
    <location>
        <begin position="47"/>
        <end position="69"/>
    </location>
</feature>
<comment type="caution">
    <text evidence="2">The sequence shown here is derived from an EMBL/GenBank/DDBJ whole genome shotgun (WGS) entry which is preliminary data.</text>
</comment>
<name>A0A158AVI7_9BURK</name>
<proteinExistence type="predicted"/>
<evidence type="ECO:0000313" key="3">
    <source>
        <dbReference type="Proteomes" id="UP000054911"/>
    </source>
</evidence>
<organism evidence="2 3">
    <name type="scientific">Caballeronia pedi</name>
    <dbReference type="NCBI Taxonomy" id="1777141"/>
    <lineage>
        <taxon>Bacteria</taxon>
        <taxon>Pseudomonadati</taxon>
        <taxon>Pseudomonadota</taxon>
        <taxon>Betaproteobacteria</taxon>
        <taxon>Burkholderiales</taxon>
        <taxon>Burkholderiaceae</taxon>
        <taxon>Caballeronia</taxon>
    </lineage>
</organism>
<sequence length="69" mass="7744">MWKYDTRIRSAFLETKRSLAGQGFAGSEENDLAIFGVSRQNKSQDFFSMQAAGKAGRQENEREETASHA</sequence>
<dbReference type="RefSeq" id="WP_061175122.1">
    <property type="nucleotide sequence ID" value="NZ_FCOE02000007.1"/>
</dbReference>
<dbReference type="AlphaFoldDB" id="A0A158AVI7"/>
<keyword evidence="3" id="KW-1185">Reference proteome</keyword>
<accession>A0A158AVI7</accession>
<reference evidence="2" key="1">
    <citation type="submission" date="2016-01" db="EMBL/GenBank/DDBJ databases">
        <authorList>
            <person name="Peeters C."/>
        </authorList>
    </citation>
    <scope>NUCLEOTIDE SEQUENCE [LARGE SCALE GENOMIC DNA]</scope>
    <source>
        <strain evidence="2">LMG 29323</strain>
    </source>
</reference>
<evidence type="ECO:0000313" key="2">
    <source>
        <dbReference type="EMBL" id="SAK61037.1"/>
    </source>
</evidence>
<dbReference type="Proteomes" id="UP000054911">
    <property type="component" value="Unassembled WGS sequence"/>
</dbReference>
<feature type="compositionally biased region" description="Basic and acidic residues" evidence="1">
    <location>
        <begin position="56"/>
        <end position="69"/>
    </location>
</feature>
<dbReference type="STRING" id="1777141.AWB80_02638"/>
<dbReference type="EMBL" id="FCOE02000007">
    <property type="protein sequence ID" value="SAK61037.1"/>
    <property type="molecule type" value="Genomic_DNA"/>
</dbReference>